<accession>A0ABT3GP04</accession>
<organism evidence="1 2">
    <name type="scientific">Luteolibacter arcticus</name>
    <dbReference type="NCBI Taxonomy" id="1581411"/>
    <lineage>
        <taxon>Bacteria</taxon>
        <taxon>Pseudomonadati</taxon>
        <taxon>Verrucomicrobiota</taxon>
        <taxon>Verrucomicrobiia</taxon>
        <taxon>Verrucomicrobiales</taxon>
        <taxon>Verrucomicrobiaceae</taxon>
        <taxon>Luteolibacter</taxon>
    </lineage>
</organism>
<evidence type="ECO:0008006" key="3">
    <source>
        <dbReference type="Google" id="ProtNLM"/>
    </source>
</evidence>
<dbReference type="PANTHER" id="PTHR36966">
    <property type="entry name" value="REP-ASSOCIATED TYROSINE TRANSPOSASE"/>
    <property type="match status" value="1"/>
</dbReference>
<dbReference type="EMBL" id="JAPDDT010000013">
    <property type="protein sequence ID" value="MCW1925232.1"/>
    <property type="molecule type" value="Genomic_DNA"/>
</dbReference>
<reference evidence="1 2" key="1">
    <citation type="submission" date="2022-10" db="EMBL/GenBank/DDBJ databases">
        <title>Luteolibacter arcticus strain CCTCC AB 2014275, whole genome shotgun sequencing project.</title>
        <authorList>
            <person name="Zhao G."/>
            <person name="Shen L."/>
        </authorList>
    </citation>
    <scope>NUCLEOTIDE SEQUENCE [LARGE SCALE GENOMIC DNA]</scope>
    <source>
        <strain evidence="1 2">CCTCC AB 2014275</strain>
    </source>
</reference>
<evidence type="ECO:0000313" key="1">
    <source>
        <dbReference type="EMBL" id="MCW1925232.1"/>
    </source>
</evidence>
<protein>
    <recommendedName>
        <fullName evidence="3">Transposase IS200-like domain-containing protein</fullName>
    </recommendedName>
</protein>
<sequence length="198" mass="23739">MDHPDHLPRLPAACYRGTAWVHWTITLHDRRTGWLDDSMHQFFRELLLHAGARYHLHCPAYCLMPDHAHVLWMGIAPHSDQLLAMRFFRRHWNSRLKPPQFKLQPQSHDRVLRQPECQQDSFEDTVLYIRQNPERAGLVKSWQDWCYGGTIVPRYPDVPIFPAAEFWGRFWKLHQGEVRRYHDSPENRRPNDGCEEKR</sequence>
<comment type="caution">
    <text evidence="1">The sequence shown here is derived from an EMBL/GenBank/DDBJ whole genome shotgun (WGS) entry which is preliminary data.</text>
</comment>
<dbReference type="Proteomes" id="UP001320876">
    <property type="component" value="Unassembled WGS sequence"/>
</dbReference>
<dbReference type="RefSeq" id="WP_264489340.1">
    <property type="nucleotide sequence ID" value="NZ_JAPDDT010000013.1"/>
</dbReference>
<gene>
    <name evidence="1" type="ORF">OKA05_21915</name>
</gene>
<dbReference type="InterPro" id="IPR036515">
    <property type="entry name" value="Transposase_17_sf"/>
</dbReference>
<name>A0ABT3GP04_9BACT</name>
<proteinExistence type="predicted"/>
<dbReference type="InterPro" id="IPR052715">
    <property type="entry name" value="RAYT_transposase"/>
</dbReference>
<keyword evidence="2" id="KW-1185">Reference proteome</keyword>
<dbReference type="Gene3D" id="3.30.70.1290">
    <property type="entry name" value="Transposase IS200-like"/>
    <property type="match status" value="1"/>
</dbReference>
<dbReference type="PANTHER" id="PTHR36966:SF1">
    <property type="entry name" value="REP-ASSOCIATED TYROSINE TRANSPOSASE"/>
    <property type="match status" value="1"/>
</dbReference>
<dbReference type="SUPFAM" id="SSF143422">
    <property type="entry name" value="Transposase IS200-like"/>
    <property type="match status" value="1"/>
</dbReference>
<evidence type="ECO:0000313" key="2">
    <source>
        <dbReference type="Proteomes" id="UP001320876"/>
    </source>
</evidence>